<evidence type="ECO:0000256" key="2">
    <source>
        <dbReference type="SAM" id="Phobius"/>
    </source>
</evidence>
<keyword evidence="4" id="KW-1185">Reference proteome</keyword>
<evidence type="ECO:0000256" key="1">
    <source>
        <dbReference type="SAM" id="MobiDB-lite"/>
    </source>
</evidence>
<gene>
    <name evidence="3" type="ORF">H1W00_12540</name>
</gene>
<dbReference type="AlphaFoldDB" id="A0A838XCX2"/>
<keyword evidence="2" id="KW-0472">Membrane</keyword>
<evidence type="ECO:0000313" key="3">
    <source>
        <dbReference type="EMBL" id="MBA4609309.1"/>
    </source>
</evidence>
<feature type="transmembrane region" description="Helical" evidence="2">
    <location>
        <begin position="6"/>
        <end position="29"/>
    </location>
</feature>
<dbReference type="Proteomes" id="UP000550354">
    <property type="component" value="Unassembled WGS sequence"/>
</dbReference>
<comment type="caution">
    <text evidence="3">The sequence shown here is derived from an EMBL/GenBank/DDBJ whole genome shotgun (WGS) entry which is preliminary data.</text>
</comment>
<sequence length="169" mass="18197">MSVQLAMLVATAVLAVVAVVAAMVALRALREAKALGDRVARDEGAAYRDQPEDSRDLDTSPRASATLDHRAPEPEPTTEVVRVVEGRVIVQPTHDQLVAATMTRPSVRLNILVGGIAHALRPESRDRILGLMRREYRARRRARQRAARAAARATNGPPPSSGGQGWVGS</sequence>
<organism evidence="3 4">
    <name type="scientific">Aeromicrobium phoceense</name>
    <dbReference type="NCBI Taxonomy" id="2754045"/>
    <lineage>
        <taxon>Bacteria</taxon>
        <taxon>Bacillati</taxon>
        <taxon>Actinomycetota</taxon>
        <taxon>Actinomycetes</taxon>
        <taxon>Propionibacteriales</taxon>
        <taxon>Nocardioidaceae</taxon>
        <taxon>Aeromicrobium</taxon>
    </lineage>
</organism>
<dbReference type="EMBL" id="JACEOG010000001">
    <property type="protein sequence ID" value="MBA4609309.1"/>
    <property type="molecule type" value="Genomic_DNA"/>
</dbReference>
<evidence type="ECO:0000313" key="4">
    <source>
        <dbReference type="Proteomes" id="UP000550354"/>
    </source>
</evidence>
<protein>
    <submittedName>
        <fullName evidence="3">Uncharacterized protein</fullName>
    </submittedName>
</protein>
<dbReference type="RefSeq" id="WP_181755996.1">
    <property type="nucleotide sequence ID" value="NZ_JACEOG010000001.1"/>
</dbReference>
<keyword evidence="2" id="KW-0812">Transmembrane</keyword>
<keyword evidence="2" id="KW-1133">Transmembrane helix</keyword>
<name>A0A838XCX2_9ACTN</name>
<proteinExistence type="predicted"/>
<feature type="region of interest" description="Disordered" evidence="1">
    <location>
        <begin position="43"/>
        <end position="78"/>
    </location>
</feature>
<reference evidence="3 4" key="1">
    <citation type="submission" date="2020-07" db="EMBL/GenBank/DDBJ databases">
        <title>Draft genome and description of Aeromicrobium phoceense strain Marseille-Q0843 isolated from healthy skin swab.</title>
        <authorList>
            <person name="Boxberger M."/>
            <person name="La Scola B."/>
        </authorList>
    </citation>
    <scope>NUCLEOTIDE SEQUENCE [LARGE SCALE GENOMIC DNA]</scope>
    <source>
        <strain evidence="3 4">Marseille-Q0843</strain>
    </source>
</reference>
<accession>A0A838XCX2</accession>
<feature type="compositionally biased region" description="Basic and acidic residues" evidence="1">
    <location>
        <begin position="43"/>
        <end position="59"/>
    </location>
</feature>
<feature type="region of interest" description="Disordered" evidence="1">
    <location>
        <begin position="143"/>
        <end position="169"/>
    </location>
</feature>